<keyword evidence="3" id="KW-1185">Reference proteome</keyword>
<evidence type="ECO:0000256" key="1">
    <source>
        <dbReference type="SAM" id="MobiDB-lite"/>
    </source>
</evidence>
<dbReference type="AlphaFoldDB" id="A0AA96GED0"/>
<proteinExistence type="predicted"/>
<dbReference type="KEGG" id="nneo:PQG83_12735"/>
<gene>
    <name evidence="2" type="ORF">PQG83_12735</name>
</gene>
<reference evidence="2 3" key="1">
    <citation type="submission" date="2023-01" db="EMBL/GenBank/DDBJ databases">
        <title>Cultivation and genomic characterization of new, ubiquitous marine nitrite-oxidizing bacteria from the Nitrospirales.</title>
        <authorList>
            <person name="Mueller A.J."/>
            <person name="Daebeler A."/>
            <person name="Herbold C.W."/>
            <person name="Kirkegaard R.H."/>
            <person name="Daims H."/>
        </authorList>
    </citation>
    <scope>NUCLEOTIDE SEQUENCE [LARGE SCALE GENOMIC DNA]</scope>
    <source>
        <strain evidence="2 3">DK</strain>
    </source>
</reference>
<evidence type="ECO:0000313" key="3">
    <source>
        <dbReference type="Proteomes" id="UP001302494"/>
    </source>
</evidence>
<dbReference type="RefSeq" id="WP_312741623.1">
    <property type="nucleotide sequence ID" value="NZ_CP116968.1"/>
</dbReference>
<sequence length="83" mass="9167">MMARSIAEHTLSRACDYLSAMGVELTREVTLRALTLVEAGLASKEEDPLQFVMTRIHDHFALQNPPLPTTAPPITRGSMSFKP</sequence>
<name>A0AA96GED0_9BACT</name>
<dbReference type="EMBL" id="CP116968">
    <property type="protein sequence ID" value="WNM60624.1"/>
    <property type="molecule type" value="Genomic_DNA"/>
</dbReference>
<evidence type="ECO:0000313" key="2">
    <source>
        <dbReference type="EMBL" id="WNM60624.1"/>
    </source>
</evidence>
<organism evidence="2 3">
    <name type="scientific">Candidatus Nitrospira neomarina</name>
    <dbReference type="NCBI Taxonomy" id="3020899"/>
    <lineage>
        <taxon>Bacteria</taxon>
        <taxon>Pseudomonadati</taxon>
        <taxon>Nitrospirota</taxon>
        <taxon>Nitrospiria</taxon>
        <taxon>Nitrospirales</taxon>
        <taxon>Nitrospiraceae</taxon>
        <taxon>Nitrospira</taxon>
    </lineage>
</organism>
<feature type="region of interest" description="Disordered" evidence="1">
    <location>
        <begin position="63"/>
        <end position="83"/>
    </location>
</feature>
<accession>A0AA96GED0</accession>
<dbReference type="Proteomes" id="UP001302494">
    <property type="component" value="Chromosome"/>
</dbReference>
<protein>
    <submittedName>
        <fullName evidence="2">Uncharacterized protein</fullName>
    </submittedName>
</protein>